<reference evidence="2 3" key="1">
    <citation type="submission" date="2014-11" db="EMBL/GenBank/DDBJ databases">
        <title>Complete Genome Sequence of Pseudoalteromonas sp. Strain OCN003 Isolated from Kaneohe Bay, Oahu, Hawaii.</title>
        <authorList>
            <person name="Beurmann S."/>
            <person name="Videau P."/>
            <person name="Ushijima B."/>
            <person name="Smith A.M."/>
            <person name="Aeby G.S."/>
            <person name="Callahan S.M."/>
            <person name="Belcaid M."/>
        </authorList>
    </citation>
    <scope>NUCLEOTIDE SEQUENCE [LARGE SCALE GENOMIC DNA]</scope>
    <source>
        <strain evidence="2 3">OCN003</strain>
    </source>
</reference>
<evidence type="ECO:0000259" key="1">
    <source>
        <dbReference type="Pfam" id="PF20075"/>
    </source>
</evidence>
<dbReference type="AlphaFoldDB" id="A0A0A7EGM7"/>
<protein>
    <recommendedName>
        <fullName evidence="1">DUF6471 domain-containing protein</fullName>
    </recommendedName>
</protein>
<name>A0A0A7EGM7_9GAMM</name>
<dbReference type="EMBL" id="CP009888">
    <property type="protein sequence ID" value="AIY65216.1"/>
    <property type="molecule type" value="Genomic_DNA"/>
</dbReference>
<evidence type="ECO:0000313" key="2">
    <source>
        <dbReference type="EMBL" id="AIY65216.1"/>
    </source>
</evidence>
<organism evidence="2 3">
    <name type="scientific">Pseudoalteromonas piratica</name>
    <dbReference type="NCBI Taxonomy" id="1348114"/>
    <lineage>
        <taxon>Bacteria</taxon>
        <taxon>Pseudomonadati</taxon>
        <taxon>Pseudomonadota</taxon>
        <taxon>Gammaproteobacteria</taxon>
        <taxon>Alteromonadales</taxon>
        <taxon>Pseudoalteromonadaceae</taxon>
        <taxon>Pseudoalteromonas</taxon>
    </lineage>
</organism>
<feature type="domain" description="DUF6471" evidence="1">
    <location>
        <begin position="19"/>
        <end position="77"/>
    </location>
</feature>
<evidence type="ECO:0000313" key="3">
    <source>
        <dbReference type="Proteomes" id="UP000030341"/>
    </source>
</evidence>
<dbReference type="STRING" id="1348114.OM33_08615"/>
<dbReference type="eggNOG" id="ENOG502ZSVM">
    <property type="taxonomic scope" value="Bacteria"/>
</dbReference>
<dbReference type="Pfam" id="PF20075">
    <property type="entry name" value="DUF6471"/>
    <property type="match status" value="1"/>
</dbReference>
<dbReference type="HOGENOM" id="CLU_2603397_0_0_6"/>
<dbReference type="RefSeq" id="WP_038640894.1">
    <property type="nucleotide sequence ID" value="NZ_CP009888.1"/>
</dbReference>
<accession>A0A0A7EGM7</accession>
<sequence length="79" mass="8915">MAKQAKSDVEKQLDEQAAIEIKRQVKAEMALNGVSAKEVAERLTAMGRPITEQGLRNKISQCTHQTTWYWDLLKAIKGM</sequence>
<proteinExistence type="predicted"/>
<dbReference type="OrthoDB" id="9916605at2"/>
<keyword evidence="3" id="KW-1185">Reference proteome</keyword>
<dbReference type="KEGG" id="pseo:OM33_08615"/>
<gene>
    <name evidence="2" type="ORF">OM33_08615</name>
</gene>
<dbReference type="Proteomes" id="UP000030341">
    <property type="component" value="Chromosome 1"/>
</dbReference>
<dbReference type="InterPro" id="IPR045526">
    <property type="entry name" value="DUF6471"/>
</dbReference>